<evidence type="ECO:0000259" key="9">
    <source>
        <dbReference type="PROSITE" id="PS50157"/>
    </source>
</evidence>
<evidence type="ECO:0000313" key="11">
    <source>
        <dbReference type="Proteomes" id="UP001175271"/>
    </source>
</evidence>
<keyword evidence="5" id="KW-0862">Zinc</keyword>
<evidence type="ECO:0000256" key="7">
    <source>
        <dbReference type="PROSITE-ProRule" id="PRU00042"/>
    </source>
</evidence>
<dbReference type="PROSITE" id="PS00028">
    <property type="entry name" value="ZINC_FINGER_C2H2_1"/>
    <property type="match status" value="3"/>
</dbReference>
<comment type="subcellular location">
    <subcellularLocation>
        <location evidence="1">Nucleus</location>
    </subcellularLocation>
</comment>
<evidence type="ECO:0000256" key="4">
    <source>
        <dbReference type="ARBA" id="ARBA00022771"/>
    </source>
</evidence>
<dbReference type="Pfam" id="PF00096">
    <property type="entry name" value="zf-C2H2"/>
    <property type="match status" value="2"/>
</dbReference>
<keyword evidence="2" id="KW-0479">Metal-binding</keyword>
<feature type="domain" description="C2H2-type" evidence="9">
    <location>
        <begin position="240"/>
        <end position="262"/>
    </location>
</feature>
<feature type="compositionally biased region" description="Basic and acidic residues" evidence="8">
    <location>
        <begin position="134"/>
        <end position="148"/>
    </location>
</feature>
<evidence type="ECO:0000256" key="6">
    <source>
        <dbReference type="ARBA" id="ARBA00023242"/>
    </source>
</evidence>
<evidence type="ECO:0000256" key="5">
    <source>
        <dbReference type="ARBA" id="ARBA00022833"/>
    </source>
</evidence>
<feature type="compositionally biased region" description="Polar residues" evidence="8">
    <location>
        <begin position="170"/>
        <end position="180"/>
    </location>
</feature>
<feature type="region of interest" description="Disordered" evidence="8">
    <location>
        <begin position="947"/>
        <end position="966"/>
    </location>
</feature>
<evidence type="ECO:0000256" key="3">
    <source>
        <dbReference type="ARBA" id="ARBA00022737"/>
    </source>
</evidence>
<protein>
    <recommendedName>
        <fullName evidence="9">C2H2-type domain-containing protein</fullName>
    </recommendedName>
</protein>
<dbReference type="InterPro" id="IPR036236">
    <property type="entry name" value="Znf_C2H2_sf"/>
</dbReference>
<feature type="compositionally biased region" description="Acidic residues" evidence="8">
    <location>
        <begin position="734"/>
        <end position="757"/>
    </location>
</feature>
<dbReference type="AlphaFoldDB" id="A0AA39HGD7"/>
<organism evidence="10 11">
    <name type="scientific">Steinernema hermaphroditum</name>
    <dbReference type="NCBI Taxonomy" id="289476"/>
    <lineage>
        <taxon>Eukaryota</taxon>
        <taxon>Metazoa</taxon>
        <taxon>Ecdysozoa</taxon>
        <taxon>Nematoda</taxon>
        <taxon>Chromadorea</taxon>
        <taxon>Rhabditida</taxon>
        <taxon>Tylenchina</taxon>
        <taxon>Panagrolaimomorpha</taxon>
        <taxon>Strongyloidoidea</taxon>
        <taxon>Steinernematidae</taxon>
        <taxon>Steinernema</taxon>
    </lineage>
</organism>
<evidence type="ECO:0000313" key="10">
    <source>
        <dbReference type="EMBL" id="KAK0404864.1"/>
    </source>
</evidence>
<dbReference type="GO" id="GO:0046982">
    <property type="term" value="F:protein heterodimerization activity"/>
    <property type="evidence" value="ECO:0007669"/>
    <property type="project" value="InterPro"/>
</dbReference>
<gene>
    <name evidence="10" type="ORF">QR680_017670</name>
</gene>
<dbReference type="InterPro" id="IPR013087">
    <property type="entry name" value="Znf_C2H2_type"/>
</dbReference>
<accession>A0AA39HGD7</accession>
<name>A0AA39HGD7_9BILA</name>
<feature type="region of interest" description="Disordered" evidence="8">
    <location>
        <begin position="721"/>
        <end position="780"/>
    </location>
</feature>
<dbReference type="Proteomes" id="UP001175271">
    <property type="component" value="Unassembled WGS sequence"/>
</dbReference>
<dbReference type="EMBL" id="JAUCMV010000004">
    <property type="protein sequence ID" value="KAK0404864.1"/>
    <property type="molecule type" value="Genomic_DNA"/>
</dbReference>
<dbReference type="PANTHER" id="PTHR24406">
    <property type="entry name" value="TRANSCRIPTIONAL REPRESSOR CTCFL-RELATED"/>
    <property type="match status" value="1"/>
</dbReference>
<comment type="caution">
    <text evidence="10">The sequence shown here is derived from an EMBL/GenBank/DDBJ whole genome shotgun (WGS) entry which is preliminary data.</text>
</comment>
<feature type="region of interest" description="Disordered" evidence="8">
    <location>
        <begin position="128"/>
        <end position="180"/>
    </location>
</feature>
<dbReference type="GO" id="GO:0008270">
    <property type="term" value="F:zinc ion binding"/>
    <property type="evidence" value="ECO:0007669"/>
    <property type="project" value="UniProtKB-KW"/>
</dbReference>
<dbReference type="Pfam" id="PF00808">
    <property type="entry name" value="CBFD_NFYB_HMF"/>
    <property type="match status" value="1"/>
</dbReference>
<dbReference type="SUPFAM" id="SSF57667">
    <property type="entry name" value="beta-beta-alpha zinc fingers"/>
    <property type="match status" value="2"/>
</dbReference>
<evidence type="ECO:0000256" key="1">
    <source>
        <dbReference type="ARBA" id="ARBA00004123"/>
    </source>
</evidence>
<dbReference type="SMART" id="SM00355">
    <property type="entry name" value="ZnF_C2H2"/>
    <property type="match status" value="6"/>
</dbReference>
<evidence type="ECO:0000256" key="2">
    <source>
        <dbReference type="ARBA" id="ARBA00022723"/>
    </source>
</evidence>
<feature type="compositionally biased region" description="Acidic residues" evidence="8">
    <location>
        <begin position="1112"/>
        <end position="1127"/>
    </location>
</feature>
<feature type="region of interest" description="Disordered" evidence="8">
    <location>
        <begin position="1112"/>
        <end position="1135"/>
    </location>
</feature>
<dbReference type="InterPro" id="IPR003958">
    <property type="entry name" value="CBFA_NFYB_domain"/>
</dbReference>
<dbReference type="PROSITE" id="PS50157">
    <property type="entry name" value="ZINC_FINGER_C2H2_2"/>
    <property type="match status" value="2"/>
</dbReference>
<keyword evidence="3" id="KW-0677">Repeat</keyword>
<keyword evidence="4 7" id="KW-0863">Zinc-finger</keyword>
<dbReference type="SUPFAM" id="SSF47113">
    <property type="entry name" value="Histone-fold"/>
    <property type="match status" value="1"/>
</dbReference>
<keyword evidence="11" id="KW-1185">Reference proteome</keyword>
<evidence type="ECO:0000256" key="8">
    <source>
        <dbReference type="SAM" id="MobiDB-lite"/>
    </source>
</evidence>
<dbReference type="Gene3D" id="1.10.20.10">
    <property type="entry name" value="Histone, subunit A"/>
    <property type="match status" value="1"/>
</dbReference>
<dbReference type="GO" id="GO:0005634">
    <property type="term" value="C:nucleus"/>
    <property type="evidence" value="ECO:0007669"/>
    <property type="project" value="UniProtKB-SubCell"/>
</dbReference>
<feature type="domain" description="C2H2-type" evidence="9">
    <location>
        <begin position="555"/>
        <end position="583"/>
    </location>
</feature>
<dbReference type="InterPro" id="IPR009072">
    <property type="entry name" value="Histone-fold"/>
</dbReference>
<sequence>MSFRSLAACQSRLLNEYGTHHRDERPCNIAKGGDAASPLYPVWSLSWNQEQRSSSSTSEHFCRAQADVQIVEEDTVGQIIQGDDGEYYVVVEDASDSELEKLNNLELVVGEDGSKTLVVNDGSENVKYQLAPMKSEDGLSPKEERSSEEREDNSSTEPPTLEREERSHNVHSNKSQPRTVYAQNENGGLELVQVFEDDEDDGMNVGAGGDVSDLGAEYHTSVEPLPQGMKMRRNRVYGACRCPECGQSFVNTARLERHLAVHQVFGSFLCPLCGKTYKYEYNLFYHWRRNCRDLNELMPLDERKTMDVNALRELVDEVAQKKAEIGPIDIGISRNVLFSGGSQLKMDLPLSTGSGPKRGSTCKICGVYVLSAHFPRHAAAHRGEAVVDERSPCGGYFCDLCGLLFRHHFNLFKHWRTSCQEIQANLPDDIELTMDDDAIRRMVTDLVKRVAVNAMENEEEVSVNSISKQEDPISIEHVLRKSEVRSQVSHYSSVTEDLFDEAAEDQVVYADDYMDDFEGVMSGTSDDNNVLTSLNGISASSAYQRSKWSVNGGPVQCPECFRSFANSGRLERHLAGFHSAYGSHHCILCGNRFKYDYNLLYHYRRSCPYTKAFIDRDVREQMDATGLRKLVRNLASRDIRLNPHTVPPARMHHKRETGDALIRKQMMKYPTPSQLPPAHLMAPRPGLSDGRQCPVCAIFFYGNGVLERHMKAAHAQDYDVWEREHSRPSNDVPTVEDDTQPMEEGEEPPPEFADTDEPPPTLTAEQPSEQPIDNPEHEEDRMDAEALGIPMQSRVRPSRKRPIHHIVDENGVSIAQVHDLNDVEAQVQQLIDSGQLQDGDQIILMQDNEMEEYEADAEEHYFNSEEHRARASGSYQGDSRNAVYVNSTGDLQQVDESGLEVAAILTGMKDDPSGHGQGQPQEVVYLAQEDGTIITDEFGNPVVESYPPAKKPHFNHMPGDKSRTTSESSVMGDELLLPLSRVKAIVNQQPDTVAINEKGLYAMTKATEMFIGQLVKDALSIAKDKSTLEYDDISAYVRENSKYSYLQQFLPERMTVKEVRKAIAEQAANREWANEDPLMHIYQSTTDDEVARLLGEAEGGKEEVEDGFEAMGEDAAEEIAEEEDPTESSENAQEL</sequence>
<keyword evidence="6" id="KW-0539">Nucleus</keyword>
<reference evidence="10" key="1">
    <citation type="submission" date="2023-06" db="EMBL/GenBank/DDBJ databases">
        <title>Genomic analysis of the entomopathogenic nematode Steinernema hermaphroditum.</title>
        <authorList>
            <person name="Schwarz E.M."/>
            <person name="Heppert J.K."/>
            <person name="Baniya A."/>
            <person name="Schwartz H.T."/>
            <person name="Tan C.-H."/>
            <person name="Antoshechkin I."/>
            <person name="Sternberg P.W."/>
            <person name="Goodrich-Blair H."/>
            <person name="Dillman A.R."/>
        </authorList>
    </citation>
    <scope>NUCLEOTIDE SEQUENCE</scope>
    <source>
        <strain evidence="10">PS9179</strain>
        <tissue evidence="10">Whole animal</tissue>
    </source>
</reference>
<proteinExistence type="predicted"/>
<dbReference type="Gene3D" id="3.30.160.60">
    <property type="entry name" value="Classic Zinc Finger"/>
    <property type="match status" value="2"/>
</dbReference>
<dbReference type="InterPro" id="IPR050888">
    <property type="entry name" value="ZnF_C2H2-type_TF"/>
</dbReference>